<comment type="caution">
    <text evidence="1">The sequence shown here is derived from an EMBL/GenBank/DDBJ whole genome shotgun (WGS) entry which is preliminary data.</text>
</comment>
<keyword evidence="1" id="KW-0378">Hydrolase</keyword>
<name>A0A544SX78_9BACI</name>
<dbReference type="SUPFAM" id="SSF101386">
    <property type="entry name" value="all-alpha NTP pyrophosphatases"/>
    <property type="match status" value="1"/>
</dbReference>
<accession>A0A544SX78</accession>
<keyword evidence="2" id="KW-1185">Reference proteome</keyword>
<proteinExistence type="predicted"/>
<dbReference type="CDD" id="cd11537">
    <property type="entry name" value="NTP-PPase_RS21-C6_like"/>
    <property type="match status" value="1"/>
</dbReference>
<reference evidence="1 2" key="1">
    <citation type="submission" date="2019-05" db="EMBL/GenBank/DDBJ databases">
        <title>Psychrobacillus vulpis sp. nov., a new species isolated from feces of a red fox that inhabits in The Tablas de Daimiel Natural Park, Albacete, Spain.</title>
        <authorList>
            <person name="Rodriguez M."/>
            <person name="Reina J.C."/>
            <person name="Bejar V."/>
            <person name="Llamas I."/>
        </authorList>
    </citation>
    <scope>NUCLEOTIDE SEQUENCE [LARGE SCALE GENOMIC DNA]</scope>
    <source>
        <strain evidence="1 2">NEAU-3TGS17</strain>
    </source>
</reference>
<dbReference type="InterPro" id="IPR025984">
    <property type="entry name" value="DCTPP"/>
</dbReference>
<sequence length="102" mass="11579">MKELTEKILKFGEERGWGRNHNARSLAISVSLEASELLEHFQWLSPEEAIEKDKQAIVDEAADVFIYLLQLANVLGIDLKEAAQQKMIKNALKYPIPVKTES</sequence>
<dbReference type="PANTHER" id="PTHR46523:SF1">
    <property type="entry name" value="DCTP PYROPHOSPHATASE 1"/>
    <property type="match status" value="1"/>
</dbReference>
<dbReference type="Pfam" id="PF12643">
    <property type="entry name" value="MazG-like"/>
    <property type="match status" value="1"/>
</dbReference>
<dbReference type="GO" id="GO:0009143">
    <property type="term" value="P:nucleoside triphosphate catabolic process"/>
    <property type="evidence" value="ECO:0007669"/>
    <property type="project" value="InterPro"/>
</dbReference>
<protein>
    <submittedName>
        <fullName evidence="1">Nucleotide pyrophosphohydrolase</fullName>
    </submittedName>
</protein>
<dbReference type="PIRSF" id="PIRSF029826">
    <property type="entry name" value="UCP029826_pph"/>
    <property type="match status" value="1"/>
</dbReference>
<evidence type="ECO:0000313" key="1">
    <source>
        <dbReference type="EMBL" id="TQR09751.1"/>
    </source>
</evidence>
<gene>
    <name evidence="1" type="ORF">FG382_18575</name>
</gene>
<dbReference type="OrthoDB" id="9791898at2"/>
<dbReference type="PANTHER" id="PTHR46523">
    <property type="entry name" value="DCTP PYROPHOSPHATASE 1"/>
    <property type="match status" value="1"/>
</dbReference>
<dbReference type="InterPro" id="IPR052555">
    <property type="entry name" value="dCTP_Pyrophosphatase"/>
</dbReference>
<organism evidence="1 2">
    <name type="scientific">Psychrobacillus lasiicapitis</name>
    <dbReference type="NCBI Taxonomy" id="1636719"/>
    <lineage>
        <taxon>Bacteria</taxon>
        <taxon>Bacillati</taxon>
        <taxon>Bacillota</taxon>
        <taxon>Bacilli</taxon>
        <taxon>Bacillales</taxon>
        <taxon>Bacillaceae</taxon>
        <taxon>Psychrobacillus</taxon>
    </lineage>
</organism>
<dbReference type="Proteomes" id="UP000317316">
    <property type="component" value="Unassembled WGS sequence"/>
</dbReference>
<dbReference type="Gene3D" id="1.10.287.1080">
    <property type="entry name" value="MazG-like"/>
    <property type="match status" value="1"/>
</dbReference>
<dbReference type="EMBL" id="VDGH01000012">
    <property type="protein sequence ID" value="TQR09751.1"/>
    <property type="molecule type" value="Genomic_DNA"/>
</dbReference>
<dbReference type="GO" id="GO:0047429">
    <property type="term" value="F:nucleoside triphosphate diphosphatase activity"/>
    <property type="evidence" value="ECO:0007669"/>
    <property type="project" value="InterPro"/>
</dbReference>
<dbReference type="AlphaFoldDB" id="A0A544SX78"/>
<dbReference type="RefSeq" id="WP_142540392.1">
    <property type="nucleotide sequence ID" value="NZ_BMIE01000001.1"/>
</dbReference>
<evidence type="ECO:0000313" key="2">
    <source>
        <dbReference type="Proteomes" id="UP000317316"/>
    </source>
</evidence>